<reference evidence="1" key="1">
    <citation type="journal article" date="2022" name="bioRxiv">
        <title>Sequencing and chromosome-scale assembly of the giantPleurodeles waltlgenome.</title>
        <authorList>
            <person name="Brown T."/>
            <person name="Elewa A."/>
            <person name="Iarovenko S."/>
            <person name="Subramanian E."/>
            <person name="Araus A.J."/>
            <person name="Petzold A."/>
            <person name="Susuki M."/>
            <person name="Suzuki K.-i.T."/>
            <person name="Hayashi T."/>
            <person name="Toyoda A."/>
            <person name="Oliveira C."/>
            <person name="Osipova E."/>
            <person name="Leigh N.D."/>
            <person name="Simon A."/>
            <person name="Yun M.H."/>
        </authorList>
    </citation>
    <scope>NUCLEOTIDE SEQUENCE</scope>
    <source>
        <strain evidence="1">20211129_DDA</strain>
        <tissue evidence="1">Liver</tissue>
    </source>
</reference>
<keyword evidence="2" id="KW-1185">Reference proteome</keyword>
<sequence>MDRDLPAVPDLEQKIQDRRSALQQAAALSSAGRCSSPIVPDSPYSDERVLLSHGRLQLDQEVSAEELQLLQHESEVVPNPDTLPIHAAFHAHYESLYSTVSHPPPNEIDLFLAEVPLPRITGEQCSELDSPPLLSEVQEANRSLANDKAPGPDGLPAEFYKAYSVQLAPKLLTL</sequence>
<evidence type="ECO:0000313" key="2">
    <source>
        <dbReference type="Proteomes" id="UP001066276"/>
    </source>
</evidence>
<gene>
    <name evidence="1" type="ORF">NDU88_005591</name>
</gene>
<name>A0AAV7TBG0_PLEWA</name>
<dbReference type="AlphaFoldDB" id="A0AAV7TBG0"/>
<evidence type="ECO:0000313" key="1">
    <source>
        <dbReference type="EMBL" id="KAJ1173765.1"/>
    </source>
</evidence>
<organism evidence="1 2">
    <name type="scientific">Pleurodeles waltl</name>
    <name type="common">Iberian ribbed newt</name>
    <dbReference type="NCBI Taxonomy" id="8319"/>
    <lineage>
        <taxon>Eukaryota</taxon>
        <taxon>Metazoa</taxon>
        <taxon>Chordata</taxon>
        <taxon>Craniata</taxon>
        <taxon>Vertebrata</taxon>
        <taxon>Euteleostomi</taxon>
        <taxon>Amphibia</taxon>
        <taxon>Batrachia</taxon>
        <taxon>Caudata</taxon>
        <taxon>Salamandroidea</taxon>
        <taxon>Salamandridae</taxon>
        <taxon>Pleurodelinae</taxon>
        <taxon>Pleurodeles</taxon>
    </lineage>
</organism>
<accession>A0AAV7TBG0</accession>
<dbReference type="EMBL" id="JANPWB010000007">
    <property type="protein sequence ID" value="KAJ1173765.1"/>
    <property type="molecule type" value="Genomic_DNA"/>
</dbReference>
<protein>
    <submittedName>
        <fullName evidence="1">Uncharacterized protein</fullName>
    </submittedName>
</protein>
<comment type="caution">
    <text evidence="1">The sequence shown here is derived from an EMBL/GenBank/DDBJ whole genome shotgun (WGS) entry which is preliminary data.</text>
</comment>
<proteinExistence type="predicted"/>
<dbReference type="Proteomes" id="UP001066276">
    <property type="component" value="Chromosome 4_1"/>
</dbReference>
<dbReference type="PANTHER" id="PTHR19446">
    <property type="entry name" value="REVERSE TRANSCRIPTASES"/>
    <property type="match status" value="1"/>
</dbReference>